<keyword evidence="1" id="KW-0963">Cytoplasm</keyword>
<reference evidence="2" key="2">
    <citation type="submission" date="2021-04" db="EMBL/GenBank/DDBJ databases">
        <authorList>
            <person name="Gilroy R."/>
        </authorList>
    </citation>
    <scope>NUCLEOTIDE SEQUENCE</scope>
    <source>
        <strain evidence="2">9264</strain>
    </source>
</reference>
<dbReference type="HAMAP" id="MF_02216">
    <property type="entry name" value="UbiK"/>
    <property type="match status" value="1"/>
</dbReference>
<keyword evidence="1" id="KW-0175">Coiled coil</keyword>
<sequence>MKSRTEWLSEMQQNFSDFIAKTPAADLEKNARAFMTQAFSNLDLLTRDEFDTQSALLERALLRLAALEKRVEQLEQRLQNTETQHIEDDRP</sequence>
<dbReference type="GO" id="GO:0006744">
    <property type="term" value="P:ubiquinone biosynthetic process"/>
    <property type="evidence" value="ECO:0007669"/>
    <property type="project" value="UniProtKB-UniRule"/>
</dbReference>
<evidence type="ECO:0000313" key="2">
    <source>
        <dbReference type="EMBL" id="HJD43578.1"/>
    </source>
</evidence>
<dbReference type="PANTHER" id="PTHR38040:SF1">
    <property type="entry name" value="UBIQUINONE BIOSYNTHESIS ACCESSORY FACTOR UBIK"/>
    <property type="match status" value="1"/>
</dbReference>
<reference evidence="2" key="1">
    <citation type="journal article" date="2021" name="PeerJ">
        <title>Extensive microbial diversity within the chicken gut microbiome revealed by metagenomics and culture.</title>
        <authorList>
            <person name="Gilroy R."/>
            <person name="Ravi A."/>
            <person name="Getino M."/>
            <person name="Pursley I."/>
            <person name="Horton D.L."/>
            <person name="Alikhan N.F."/>
            <person name="Baker D."/>
            <person name="Gharbi K."/>
            <person name="Hall N."/>
            <person name="Watson M."/>
            <person name="Adriaenssens E.M."/>
            <person name="Foster-Nyarko E."/>
            <person name="Jarju S."/>
            <person name="Secka A."/>
            <person name="Antonio M."/>
            <person name="Oren A."/>
            <person name="Chaudhuri R.R."/>
            <person name="La Ragione R."/>
            <person name="Hildebrand F."/>
            <person name="Pallen M.J."/>
        </authorList>
    </citation>
    <scope>NUCLEOTIDE SEQUENCE</scope>
    <source>
        <strain evidence="2">9264</strain>
    </source>
</reference>
<dbReference type="GO" id="GO:0005737">
    <property type="term" value="C:cytoplasm"/>
    <property type="evidence" value="ECO:0007669"/>
    <property type="project" value="UniProtKB-SubCell"/>
</dbReference>
<dbReference type="Proteomes" id="UP000823889">
    <property type="component" value="Unassembled WGS sequence"/>
</dbReference>
<comment type="similarity">
    <text evidence="1">Belongs to the UbiK family.</text>
</comment>
<keyword evidence="1" id="KW-0831">Ubiquinone biosynthesis</keyword>
<name>A0A9D2U954_9BURK</name>
<dbReference type="Pfam" id="PF04380">
    <property type="entry name" value="BMFP"/>
    <property type="match status" value="1"/>
</dbReference>
<comment type="subcellular location">
    <subcellularLocation>
        <location evidence="1">Cytoplasm</location>
    </subcellularLocation>
</comment>
<accession>A0A9D2U954</accession>
<dbReference type="AlphaFoldDB" id="A0A9D2U954"/>
<protein>
    <recommendedName>
        <fullName evidence="1">Ubiquinone biosynthesis accessory factor UbiK</fullName>
    </recommendedName>
</protein>
<feature type="coiled-coil region" evidence="1">
    <location>
        <begin position="57"/>
        <end position="84"/>
    </location>
</feature>
<dbReference type="InterPro" id="IPR007475">
    <property type="entry name" value="UbiK"/>
</dbReference>
<gene>
    <name evidence="1" type="primary">ubiK</name>
    <name evidence="2" type="ORF">H9906_00930</name>
</gene>
<organism evidence="2 3">
    <name type="scientific">Candidatus Paenalcaligenes intestinipullorum</name>
    <dbReference type="NCBI Taxonomy" id="2838718"/>
    <lineage>
        <taxon>Bacteria</taxon>
        <taxon>Pseudomonadati</taxon>
        <taxon>Pseudomonadota</taxon>
        <taxon>Betaproteobacteria</taxon>
        <taxon>Burkholderiales</taxon>
        <taxon>Alcaligenaceae</taxon>
        <taxon>Paenalcaligenes</taxon>
    </lineage>
</organism>
<proteinExistence type="inferred from homology"/>
<dbReference type="EMBL" id="DWUQ01000018">
    <property type="protein sequence ID" value="HJD43578.1"/>
    <property type="molecule type" value="Genomic_DNA"/>
</dbReference>
<evidence type="ECO:0000256" key="1">
    <source>
        <dbReference type="HAMAP-Rule" id="MF_02216"/>
    </source>
</evidence>
<comment type="caution">
    <text evidence="2">The sequence shown here is derived from an EMBL/GenBank/DDBJ whole genome shotgun (WGS) entry which is preliminary data.</text>
</comment>
<dbReference type="PANTHER" id="PTHR38040">
    <property type="entry name" value="UBIQUINONE BIOSYNTHESIS ACCESSORY FACTOR UBIK"/>
    <property type="match status" value="1"/>
</dbReference>
<comment type="function">
    <text evidence="1">Required for efficient ubiquinone (coenzyme Q) biosynthesis. UbiK is probably an accessory factor of Ubi enzymes and facilitates ubiquinone biosynthesis by acting as an assembly factor, a targeting factor, or both.</text>
</comment>
<evidence type="ECO:0000313" key="3">
    <source>
        <dbReference type="Proteomes" id="UP000823889"/>
    </source>
</evidence>
<comment type="pathway">
    <text evidence="1">Cofactor biosynthesis; ubiquinone biosynthesis.</text>
</comment>